<dbReference type="InterPro" id="IPR043502">
    <property type="entry name" value="DNA/RNA_pol_sf"/>
</dbReference>
<proteinExistence type="predicted"/>
<dbReference type="AlphaFoldDB" id="A0AAV7SYQ7"/>
<dbReference type="InterPro" id="IPR000477">
    <property type="entry name" value="RT_dom"/>
</dbReference>
<evidence type="ECO:0000313" key="3">
    <source>
        <dbReference type="Proteomes" id="UP001066276"/>
    </source>
</evidence>
<sequence>MNPLEAVKKELSEHFHDESRRIIFRSKVENLEKGEKCNSFFFKNIHSAHTPLVQLRNREGILCDTKEDIRKAVTDVYGDLYSEKRSDGDQAEKFLSGIPRKVSTPAREVLNAPLTLGELHLAVKSFKSGKTPGSDGLPIEFYTSLWDLLGPDLLELYEEMEQERVMPHTLREGMIALLYKHKGEKCDLKNRRPISLLNVDYKILAKTMVNRLKGVMGEMVHPDQTCGVPGRRIADSLALIRDTIQYITDRNIRAALVCLDQEKAFDCVSHEFIERVLQGFGLGERFCNYVKIMYTHIFSSVMVNGWKTDPFPIRSGGRQVCPLSPSLFVLVIEILAEYIRKNPNIRGIPTPGDAKKEVKCTLYMDDVTLFCTDGKSVQSLLEACKDFGKASGAKINVDKSQAKLFGCCDLCKEPLPFSIEAGLVKILGIWFADQGQRRKAGTNAWPKSSRNWAFGA</sequence>
<organism evidence="2 3">
    <name type="scientific">Pleurodeles waltl</name>
    <name type="common">Iberian ribbed newt</name>
    <dbReference type="NCBI Taxonomy" id="8319"/>
    <lineage>
        <taxon>Eukaryota</taxon>
        <taxon>Metazoa</taxon>
        <taxon>Chordata</taxon>
        <taxon>Craniata</taxon>
        <taxon>Vertebrata</taxon>
        <taxon>Euteleostomi</taxon>
        <taxon>Amphibia</taxon>
        <taxon>Batrachia</taxon>
        <taxon>Caudata</taxon>
        <taxon>Salamandroidea</taxon>
        <taxon>Salamandridae</taxon>
        <taxon>Pleurodelinae</taxon>
        <taxon>Pleurodeles</taxon>
    </lineage>
</organism>
<dbReference type="Proteomes" id="UP001066276">
    <property type="component" value="Chromosome 4_1"/>
</dbReference>
<keyword evidence="3" id="KW-1185">Reference proteome</keyword>
<dbReference type="Pfam" id="PF00078">
    <property type="entry name" value="RVT_1"/>
    <property type="match status" value="1"/>
</dbReference>
<evidence type="ECO:0000259" key="1">
    <source>
        <dbReference type="PROSITE" id="PS50878"/>
    </source>
</evidence>
<feature type="domain" description="Reverse transcriptase" evidence="1">
    <location>
        <begin position="159"/>
        <end position="431"/>
    </location>
</feature>
<reference evidence="2" key="1">
    <citation type="journal article" date="2022" name="bioRxiv">
        <title>Sequencing and chromosome-scale assembly of the giantPleurodeles waltlgenome.</title>
        <authorList>
            <person name="Brown T."/>
            <person name="Elewa A."/>
            <person name="Iarovenko S."/>
            <person name="Subramanian E."/>
            <person name="Araus A.J."/>
            <person name="Petzold A."/>
            <person name="Susuki M."/>
            <person name="Suzuki K.-i.T."/>
            <person name="Hayashi T."/>
            <person name="Toyoda A."/>
            <person name="Oliveira C."/>
            <person name="Osipova E."/>
            <person name="Leigh N.D."/>
            <person name="Simon A."/>
            <person name="Yun M.H."/>
        </authorList>
    </citation>
    <scope>NUCLEOTIDE SEQUENCE</scope>
    <source>
        <strain evidence="2">20211129_DDA</strain>
        <tissue evidence="2">Liver</tissue>
    </source>
</reference>
<dbReference type="EMBL" id="JANPWB010000007">
    <property type="protein sequence ID" value="KAJ1169231.1"/>
    <property type="molecule type" value="Genomic_DNA"/>
</dbReference>
<protein>
    <recommendedName>
        <fullName evidence="1">Reverse transcriptase domain-containing protein</fullName>
    </recommendedName>
</protein>
<comment type="caution">
    <text evidence="2">The sequence shown here is derived from an EMBL/GenBank/DDBJ whole genome shotgun (WGS) entry which is preliminary data.</text>
</comment>
<dbReference type="SUPFAM" id="SSF56672">
    <property type="entry name" value="DNA/RNA polymerases"/>
    <property type="match status" value="1"/>
</dbReference>
<dbReference type="PANTHER" id="PTHR31635:SF196">
    <property type="entry name" value="REVERSE TRANSCRIPTASE DOMAIN-CONTAINING PROTEIN-RELATED"/>
    <property type="match status" value="1"/>
</dbReference>
<evidence type="ECO:0000313" key="2">
    <source>
        <dbReference type="EMBL" id="KAJ1169231.1"/>
    </source>
</evidence>
<accession>A0AAV7SYQ7</accession>
<name>A0AAV7SYQ7_PLEWA</name>
<dbReference type="CDD" id="cd01650">
    <property type="entry name" value="RT_nLTR_like"/>
    <property type="match status" value="1"/>
</dbReference>
<dbReference type="PANTHER" id="PTHR31635">
    <property type="entry name" value="REVERSE TRANSCRIPTASE DOMAIN-CONTAINING PROTEIN-RELATED"/>
    <property type="match status" value="1"/>
</dbReference>
<gene>
    <name evidence="2" type="ORF">NDU88_001137</name>
</gene>
<dbReference type="PROSITE" id="PS50878">
    <property type="entry name" value="RT_POL"/>
    <property type="match status" value="1"/>
</dbReference>